<comment type="caution">
    <text evidence="1">The sequence shown here is derived from an EMBL/GenBank/DDBJ whole genome shotgun (WGS) entry which is preliminary data.</text>
</comment>
<proteinExistence type="predicted"/>
<evidence type="ECO:0000313" key="2">
    <source>
        <dbReference type="Proteomes" id="UP000253551"/>
    </source>
</evidence>
<dbReference type="AlphaFoldDB" id="A0A367JXY5"/>
<keyword evidence="2" id="KW-1185">Reference proteome</keyword>
<dbReference type="Proteomes" id="UP000253551">
    <property type="component" value="Unassembled WGS sequence"/>
</dbReference>
<organism evidence="1 2">
    <name type="scientific">Rhizopus stolonifer</name>
    <name type="common">Rhizopus nigricans</name>
    <dbReference type="NCBI Taxonomy" id="4846"/>
    <lineage>
        <taxon>Eukaryota</taxon>
        <taxon>Fungi</taxon>
        <taxon>Fungi incertae sedis</taxon>
        <taxon>Mucoromycota</taxon>
        <taxon>Mucoromycotina</taxon>
        <taxon>Mucoromycetes</taxon>
        <taxon>Mucorales</taxon>
        <taxon>Mucorineae</taxon>
        <taxon>Rhizopodaceae</taxon>
        <taxon>Rhizopus</taxon>
    </lineage>
</organism>
<dbReference type="STRING" id="4846.A0A367JXY5"/>
<gene>
    <name evidence="1" type="ORF">CU098_006885</name>
</gene>
<name>A0A367JXY5_RHIST</name>
<evidence type="ECO:0000313" key="1">
    <source>
        <dbReference type="EMBL" id="RCH94824.1"/>
    </source>
</evidence>
<accession>A0A367JXY5</accession>
<reference evidence="1 2" key="1">
    <citation type="journal article" date="2018" name="G3 (Bethesda)">
        <title>Phylogenetic and Phylogenomic Definition of Rhizopus Species.</title>
        <authorList>
            <person name="Gryganskyi A.P."/>
            <person name="Golan J."/>
            <person name="Dolatabadi S."/>
            <person name="Mondo S."/>
            <person name="Robb S."/>
            <person name="Idnurm A."/>
            <person name="Muszewska A."/>
            <person name="Steczkiewicz K."/>
            <person name="Masonjones S."/>
            <person name="Liao H.L."/>
            <person name="Gajdeczka M.T."/>
            <person name="Anike F."/>
            <person name="Vuek A."/>
            <person name="Anishchenko I.M."/>
            <person name="Voigt K."/>
            <person name="de Hoog G.S."/>
            <person name="Smith M.E."/>
            <person name="Heitman J."/>
            <person name="Vilgalys R."/>
            <person name="Stajich J.E."/>
        </authorList>
    </citation>
    <scope>NUCLEOTIDE SEQUENCE [LARGE SCALE GENOMIC DNA]</scope>
    <source>
        <strain evidence="1 2">LSU 92-RS-03</strain>
    </source>
</reference>
<protein>
    <submittedName>
        <fullName evidence="1">Uncharacterized protein</fullName>
    </submittedName>
</protein>
<dbReference type="EMBL" id="PJQM01002509">
    <property type="protein sequence ID" value="RCH94824.1"/>
    <property type="molecule type" value="Genomic_DNA"/>
</dbReference>
<sequence>MFGDSRPIALRRLLPFSKKFDARKHRNSDSIHSTDEEPLLMDEETGSYKEAKKAKPLVTFKAKEDIFTKNDFTASNWYLYNKIHHY</sequence>